<dbReference type="PANTHER" id="PTHR44520:SF2">
    <property type="entry name" value="RESPONSE REGULATOR RCP1"/>
    <property type="match status" value="1"/>
</dbReference>
<keyword evidence="5" id="KW-1185">Reference proteome</keyword>
<dbReference type="Proteomes" id="UP000093343">
    <property type="component" value="Unassembled WGS sequence"/>
</dbReference>
<proteinExistence type="predicted"/>
<gene>
    <name evidence="4" type="ORF">FLP_05390</name>
</gene>
<dbReference type="PROSITE" id="PS50110">
    <property type="entry name" value="RESPONSE_REGULATORY"/>
    <property type="match status" value="1"/>
</dbReference>
<evidence type="ECO:0000256" key="2">
    <source>
        <dbReference type="SAM" id="MobiDB-lite"/>
    </source>
</evidence>
<feature type="region of interest" description="Disordered" evidence="2">
    <location>
        <begin position="1"/>
        <end position="25"/>
    </location>
</feature>
<feature type="compositionally biased region" description="Polar residues" evidence="2">
    <location>
        <begin position="11"/>
        <end position="21"/>
    </location>
</feature>
<dbReference type="SUPFAM" id="SSF52172">
    <property type="entry name" value="CheY-like"/>
    <property type="match status" value="1"/>
</dbReference>
<protein>
    <recommendedName>
        <fullName evidence="3">Response regulatory domain-containing protein</fullName>
    </recommendedName>
</protein>
<keyword evidence="1" id="KW-0597">Phosphoprotein</keyword>
<feature type="domain" description="Response regulatory" evidence="3">
    <location>
        <begin position="29"/>
        <end position="150"/>
    </location>
</feature>
<accession>A0ABX2XMB2</accession>
<dbReference type="EMBL" id="LVEN01000008">
    <property type="protein sequence ID" value="OCB76762.1"/>
    <property type="molecule type" value="Genomic_DNA"/>
</dbReference>
<evidence type="ECO:0000313" key="5">
    <source>
        <dbReference type="Proteomes" id="UP000093343"/>
    </source>
</evidence>
<dbReference type="PANTHER" id="PTHR44520">
    <property type="entry name" value="RESPONSE REGULATOR RCP1-RELATED"/>
    <property type="match status" value="1"/>
</dbReference>
<reference evidence="5" key="1">
    <citation type="submission" date="2016-03" db="EMBL/GenBank/DDBJ databases">
        <title>Draft genome sequence of Paenibacillus glacialis DSM 22343.</title>
        <authorList>
            <person name="Shin S.-K."/>
            <person name="Yi H."/>
        </authorList>
    </citation>
    <scope>NUCLEOTIDE SEQUENCE [LARGE SCALE GENOMIC DNA]</scope>
    <source>
        <strain evidence="5">CCUG 60099</strain>
    </source>
</reference>
<evidence type="ECO:0000256" key="1">
    <source>
        <dbReference type="PROSITE-ProRule" id="PRU00169"/>
    </source>
</evidence>
<comment type="caution">
    <text evidence="4">The sequence shown here is derived from an EMBL/GenBank/DDBJ whole genome shotgun (WGS) entry which is preliminary data.</text>
</comment>
<dbReference type="InterPro" id="IPR001789">
    <property type="entry name" value="Sig_transdc_resp-reg_receiver"/>
</dbReference>
<dbReference type="CDD" id="cd17557">
    <property type="entry name" value="REC_Rcp-like"/>
    <property type="match status" value="1"/>
</dbReference>
<organism evidence="4 5">
    <name type="scientific">Flavobacterium piscis</name>
    <dbReference type="NCBI Taxonomy" id="1114874"/>
    <lineage>
        <taxon>Bacteria</taxon>
        <taxon>Pseudomonadati</taxon>
        <taxon>Bacteroidota</taxon>
        <taxon>Flavobacteriia</taxon>
        <taxon>Flavobacteriales</taxon>
        <taxon>Flavobacteriaceae</taxon>
        <taxon>Flavobacterium</taxon>
    </lineage>
</organism>
<feature type="modified residue" description="4-aspartylphosphate" evidence="1">
    <location>
        <position position="83"/>
    </location>
</feature>
<evidence type="ECO:0000313" key="4">
    <source>
        <dbReference type="EMBL" id="OCB76762.1"/>
    </source>
</evidence>
<dbReference type="RefSeq" id="WP_083195801.1">
    <property type="nucleotide sequence ID" value="NZ_LVEN01000008.1"/>
</dbReference>
<dbReference type="InterPro" id="IPR011006">
    <property type="entry name" value="CheY-like_superfamily"/>
</dbReference>
<dbReference type="Gene3D" id="3.40.50.2300">
    <property type="match status" value="1"/>
</dbReference>
<sequence length="177" mass="19689">MEIVKPPDMISSENSAPTNKDLQGKEPIKIILAEDDKDDQELFMEALNATKVPSEVITVGNGEELVSTLKDPAEPKPDIVFIDINMPVKGGKQALEEIKSDEKLKEIPAVMLSTSNHPNEIEETFNKGANLFVQKPSSFSGFILILKKVFILHWTKALVNPVKNIFFVSEKNISQQD</sequence>
<dbReference type="Pfam" id="PF00072">
    <property type="entry name" value="Response_reg"/>
    <property type="match status" value="1"/>
</dbReference>
<name>A0ABX2XMB2_9FLAO</name>
<dbReference type="InterPro" id="IPR052893">
    <property type="entry name" value="TCS_response_regulator"/>
</dbReference>
<evidence type="ECO:0000259" key="3">
    <source>
        <dbReference type="PROSITE" id="PS50110"/>
    </source>
</evidence>
<dbReference type="SMART" id="SM00448">
    <property type="entry name" value="REC"/>
    <property type="match status" value="1"/>
</dbReference>